<dbReference type="RefSeq" id="XP_024402054.1">
    <property type="nucleotide sequence ID" value="XM_024546286.2"/>
</dbReference>
<keyword evidence="3" id="KW-1185">Reference proteome</keyword>
<dbReference type="OMA" id="NLAICSE"/>
<dbReference type="PaxDb" id="3218-PP1S33_331V6.1"/>
<dbReference type="PANTHER" id="PTHR35998:SF1">
    <property type="entry name" value="OS02G0127900 PROTEIN"/>
    <property type="match status" value="1"/>
</dbReference>
<dbReference type="PANTHER" id="PTHR35998">
    <property type="entry name" value="OS02G0127900 PROTEIN"/>
    <property type="match status" value="1"/>
</dbReference>
<evidence type="ECO:0000313" key="1">
    <source>
        <dbReference type="EMBL" id="PNR35411.1"/>
    </source>
</evidence>
<reference evidence="2" key="3">
    <citation type="submission" date="2020-12" db="UniProtKB">
        <authorList>
            <consortium name="EnsemblPlants"/>
        </authorList>
    </citation>
    <scope>IDENTIFICATION</scope>
</reference>
<dbReference type="Gramene" id="Pp3c18_19000V3.2">
    <property type="protein sequence ID" value="Pp3c18_19000V3.2"/>
    <property type="gene ID" value="Pp3c18_19000"/>
</dbReference>
<dbReference type="EnsemblPlants" id="Pp3c18_19000V3.1">
    <property type="protein sequence ID" value="Pp3c18_19000V3.1"/>
    <property type="gene ID" value="Pp3c18_19000"/>
</dbReference>
<accession>A0A2K1J1L0</accession>
<dbReference type="OrthoDB" id="2018352at2759"/>
<organism evidence="1">
    <name type="scientific">Physcomitrium patens</name>
    <name type="common">Spreading-leaved earth moss</name>
    <name type="synonym">Physcomitrella patens</name>
    <dbReference type="NCBI Taxonomy" id="3218"/>
    <lineage>
        <taxon>Eukaryota</taxon>
        <taxon>Viridiplantae</taxon>
        <taxon>Streptophyta</taxon>
        <taxon>Embryophyta</taxon>
        <taxon>Bryophyta</taxon>
        <taxon>Bryophytina</taxon>
        <taxon>Bryopsida</taxon>
        <taxon>Funariidae</taxon>
        <taxon>Funariales</taxon>
        <taxon>Funariaceae</taxon>
        <taxon>Physcomitrium</taxon>
    </lineage>
</organism>
<dbReference type="AlphaFoldDB" id="A0A2K1J1L0"/>
<reference evidence="1 3" key="2">
    <citation type="journal article" date="2018" name="Plant J.">
        <title>The Physcomitrella patens chromosome-scale assembly reveals moss genome structure and evolution.</title>
        <authorList>
            <person name="Lang D."/>
            <person name="Ullrich K.K."/>
            <person name="Murat F."/>
            <person name="Fuchs J."/>
            <person name="Jenkins J."/>
            <person name="Haas F.B."/>
            <person name="Piednoel M."/>
            <person name="Gundlach H."/>
            <person name="Van Bel M."/>
            <person name="Meyberg R."/>
            <person name="Vives C."/>
            <person name="Morata J."/>
            <person name="Symeonidi A."/>
            <person name="Hiss M."/>
            <person name="Muchero W."/>
            <person name="Kamisugi Y."/>
            <person name="Saleh O."/>
            <person name="Blanc G."/>
            <person name="Decker E.L."/>
            <person name="van Gessel N."/>
            <person name="Grimwood J."/>
            <person name="Hayes R.D."/>
            <person name="Graham S.W."/>
            <person name="Gunter L.E."/>
            <person name="McDaniel S.F."/>
            <person name="Hoernstein S.N.W."/>
            <person name="Larsson A."/>
            <person name="Li F.W."/>
            <person name="Perroud P.F."/>
            <person name="Phillips J."/>
            <person name="Ranjan P."/>
            <person name="Rokshar D.S."/>
            <person name="Rothfels C.J."/>
            <person name="Schneider L."/>
            <person name="Shu S."/>
            <person name="Stevenson D.W."/>
            <person name="Thummler F."/>
            <person name="Tillich M."/>
            <person name="Villarreal Aguilar J.C."/>
            <person name="Widiez T."/>
            <person name="Wong G.K."/>
            <person name="Wymore A."/>
            <person name="Zhang Y."/>
            <person name="Zimmer A.D."/>
            <person name="Quatrano R.S."/>
            <person name="Mayer K.F.X."/>
            <person name="Goodstein D."/>
            <person name="Casacuberta J.M."/>
            <person name="Vandepoele K."/>
            <person name="Reski R."/>
            <person name="Cuming A.C."/>
            <person name="Tuskan G.A."/>
            <person name="Maumus F."/>
            <person name="Salse J."/>
            <person name="Schmutz J."/>
            <person name="Rensing S.A."/>
        </authorList>
    </citation>
    <scope>NUCLEOTIDE SEQUENCE [LARGE SCALE GENOMIC DNA]</scope>
    <source>
        <strain evidence="2 3">cv. Gransden 2004</strain>
    </source>
</reference>
<dbReference type="Gramene" id="Pp3c18_19000V3.1">
    <property type="protein sequence ID" value="Pp3c18_19000V3.1"/>
    <property type="gene ID" value="Pp3c18_19000"/>
</dbReference>
<evidence type="ECO:0000313" key="2">
    <source>
        <dbReference type="EnsemblPlants" id="Pp3c18_19000V3.1"/>
    </source>
</evidence>
<dbReference type="GeneID" id="112295100"/>
<dbReference type="Proteomes" id="UP000006727">
    <property type="component" value="Chromosome 18"/>
</dbReference>
<name>A0A2K1J1L0_PHYPA</name>
<protein>
    <submittedName>
        <fullName evidence="1 2">Uncharacterized protein</fullName>
    </submittedName>
</protein>
<evidence type="ECO:0000313" key="3">
    <source>
        <dbReference type="Proteomes" id="UP000006727"/>
    </source>
</evidence>
<dbReference type="EMBL" id="ABEU02000018">
    <property type="protein sequence ID" value="PNR35411.1"/>
    <property type="molecule type" value="Genomic_DNA"/>
</dbReference>
<sequence>MVLWELTLATAYVLGLPRTYMLALRLQRRLIAPKHPKLRDFVYRRTRAVFSVAVNVHKEVQRRDISVGRNIGNRILRFLDRMRPQAQIRGSEAKIEGFSAPKKIFRTNREKLDANQANLADKTDLRKPAFKAYLSGQFGGSLRNRFSNRFGRFSPKTRPYSMPMIAMGLWWQPVRQNMTASLSREAPAYQMWRSDFARLPRVPLTLSGFARGVMREDIAALIRREL</sequence>
<gene>
    <name evidence="2" type="primary">LOC112295100</name>
    <name evidence="1" type="ORF">PHYPA_023311</name>
</gene>
<proteinExistence type="predicted"/>
<dbReference type="EnsemblPlants" id="Pp3c18_19000V3.2">
    <property type="protein sequence ID" value="Pp3c18_19000V3.2"/>
    <property type="gene ID" value="Pp3c18_19000"/>
</dbReference>
<reference evidence="1 3" key="1">
    <citation type="journal article" date="2008" name="Science">
        <title>The Physcomitrella genome reveals evolutionary insights into the conquest of land by plants.</title>
        <authorList>
            <person name="Rensing S."/>
            <person name="Lang D."/>
            <person name="Zimmer A."/>
            <person name="Terry A."/>
            <person name="Salamov A."/>
            <person name="Shapiro H."/>
            <person name="Nishiyama T."/>
            <person name="Perroud P.-F."/>
            <person name="Lindquist E."/>
            <person name="Kamisugi Y."/>
            <person name="Tanahashi T."/>
            <person name="Sakakibara K."/>
            <person name="Fujita T."/>
            <person name="Oishi K."/>
            <person name="Shin-I T."/>
            <person name="Kuroki Y."/>
            <person name="Toyoda A."/>
            <person name="Suzuki Y."/>
            <person name="Hashimoto A."/>
            <person name="Yamaguchi K."/>
            <person name="Sugano A."/>
            <person name="Kohara Y."/>
            <person name="Fujiyama A."/>
            <person name="Anterola A."/>
            <person name="Aoki S."/>
            <person name="Ashton N."/>
            <person name="Barbazuk W.B."/>
            <person name="Barker E."/>
            <person name="Bennetzen J."/>
            <person name="Bezanilla M."/>
            <person name="Blankenship R."/>
            <person name="Cho S.H."/>
            <person name="Dutcher S."/>
            <person name="Estelle M."/>
            <person name="Fawcett J.A."/>
            <person name="Gundlach H."/>
            <person name="Hanada K."/>
            <person name="Heyl A."/>
            <person name="Hicks K.A."/>
            <person name="Hugh J."/>
            <person name="Lohr M."/>
            <person name="Mayer K."/>
            <person name="Melkozernov A."/>
            <person name="Murata T."/>
            <person name="Nelson D."/>
            <person name="Pils B."/>
            <person name="Prigge M."/>
            <person name="Reiss B."/>
            <person name="Renner T."/>
            <person name="Rombauts S."/>
            <person name="Rushton P."/>
            <person name="Sanderfoot A."/>
            <person name="Schween G."/>
            <person name="Shiu S.-H."/>
            <person name="Stueber K."/>
            <person name="Theodoulou F.L."/>
            <person name="Tu H."/>
            <person name="Van de Peer Y."/>
            <person name="Verrier P.J."/>
            <person name="Waters E."/>
            <person name="Wood A."/>
            <person name="Yang L."/>
            <person name="Cove D."/>
            <person name="Cuming A."/>
            <person name="Hasebe M."/>
            <person name="Lucas S."/>
            <person name="Mishler D.B."/>
            <person name="Reski R."/>
            <person name="Grigoriev I."/>
            <person name="Quatrano R.S."/>
            <person name="Boore J.L."/>
        </authorList>
    </citation>
    <scope>NUCLEOTIDE SEQUENCE [LARGE SCALE GENOMIC DNA]</scope>
    <source>
        <strain evidence="2 3">cv. Gransden 2004</strain>
    </source>
</reference>